<dbReference type="Proteomes" id="UP000011014">
    <property type="component" value="Unassembled WGS sequence"/>
</dbReference>
<proteinExistence type="inferred from homology"/>
<evidence type="ECO:0000256" key="2">
    <source>
        <dbReference type="ARBA" id="ARBA00023180"/>
    </source>
</evidence>
<dbReference type="SUPFAM" id="SSF52540">
    <property type="entry name" value="P-loop containing nucleoside triphosphate hydrolases"/>
    <property type="match status" value="1"/>
</dbReference>
<evidence type="ECO:0000256" key="6">
    <source>
        <dbReference type="RuleBase" id="RU361155"/>
    </source>
</evidence>
<evidence type="ECO:0000256" key="1">
    <source>
        <dbReference type="ARBA" id="ARBA00022679"/>
    </source>
</evidence>
<evidence type="ECO:0000256" key="3">
    <source>
        <dbReference type="PIRSR" id="PIRSR637359-1"/>
    </source>
</evidence>
<name>E4Y6X9_OIKDI</name>
<dbReference type="InterPro" id="IPR000863">
    <property type="entry name" value="Sulfotransferase_dom"/>
</dbReference>
<reference evidence="8" key="1">
    <citation type="journal article" date="2010" name="Science">
        <title>Plasticity of animal genome architecture unmasked by rapid evolution of a pelagic tunicate.</title>
        <authorList>
            <person name="Denoeud F."/>
            <person name="Henriet S."/>
            <person name="Mungpakdee S."/>
            <person name="Aury J.M."/>
            <person name="Da Silva C."/>
            <person name="Brinkmann H."/>
            <person name="Mikhaleva J."/>
            <person name="Olsen L.C."/>
            <person name="Jubin C."/>
            <person name="Canestro C."/>
            <person name="Bouquet J.M."/>
            <person name="Danks G."/>
            <person name="Poulain J."/>
            <person name="Campsteijn C."/>
            <person name="Adamski M."/>
            <person name="Cross I."/>
            <person name="Yadetie F."/>
            <person name="Muffato M."/>
            <person name="Louis A."/>
            <person name="Butcher S."/>
            <person name="Tsagkogeorga G."/>
            <person name="Konrad A."/>
            <person name="Singh S."/>
            <person name="Jensen M.F."/>
            <person name="Cong E.H."/>
            <person name="Eikeseth-Otteraa H."/>
            <person name="Noel B."/>
            <person name="Anthouard V."/>
            <person name="Porcel B.M."/>
            <person name="Kachouri-Lafond R."/>
            <person name="Nishino A."/>
            <person name="Ugolini M."/>
            <person name="Chourrout P."/>
            <person name="Nishida H."/>
            <person name="Aasland R."/>
            <person name="Huzurbazar S."/>
            <person name="Westhof E."/>
            <person name="Delsuc F."/>
            <person name="Lehrach H."/>
            <person name="Reinhardt R."/>
            <person name="Weissenbach J."/>
            <person name="Roy S.W."/>
            <person name="Artiguenave F."/>
            <person name="Postlethwait J.H."/>
            <person name="Manak J.R."/>
            <person name="Thompson E.M."/>
            <person name="Jaillon O."/>
            <person name="Du Pasquier L."/>
            <person name="Boudinot P."/>
            <person name="Liberles D.A."/>
            <person name="Volff J.N."/>
            <person name="Philippe H."/>
            <person name="Lenhard B."/>
            <person name="Roest Crollius H."/>
            <person name="Wincker P."/>
            <person name="Chourrout D."/>
        </authorList>
    </citation>
    <scope>NUCLEOTIDE SEQUENCE [LARGE SCALE GENOMIC DNA]</scope>
</reference>
<protein>
    <recommendedName>
        <fullName evidence="6">Sulfotransferase</fullName>
        <ecNumber evidence="6">2.8.2.-</ecNumber>
    </recommendedName>
</protein>
<dbReference type="InterPro" id="IPR027417">
    <property type="entry name" value="P-loop_NTPase"/>
</dbReference>
<dbReference type="Pfam" id="PF00685">
    <property type="entry name" value="Sulfotransfer_1"/>
    <property type="match status" value="1"/>
</dbReference>
<dbReference type="PANTHER" id="PTHR10605">
    <property type="entry name" value="HEPARAN SULFATE SULFOTRANSFERASE"/>
    <property type="match status" value="1"/>
</dbReference>
<keyword evidence="5" id="KW-1015">Disulfide bond</keyword>
<gene>
    <name evidence="8" type="ORF">GSOID_T00025282001</name>
</gene>
<organism evidence="8">
    <name type="scientific">Oikopleura dioica</name>
    <name type="common">Tunicate</name>
    <dbReference type="NCBI Taxonomy" id="34765"/>
    <lineage>
        <taxon>Eukaryota</taxon>
        <taxon>Metazoa</taxon>
        <taxon>Chordata</taxon>
        <taxon>Tunicata</taxon>
        <taxon>Appendicularia</taxon>
        <taxon>Copelata</taxon>
        <taxon>Oikopleuridae</taxon>
        <taxon>Oikopleura</taxon>
    </lineage>
</organism>
<feature type="binding site" evidence="4">
    <location>
        <position position="198"/>
    </location>
    <ligand>
        <name>3'-phosphoadenylyl sulfate</name>
        <dbReference type="ChEBI" id="CHEBI:58339"/>
    </ligand>
</feature>
<sequence>MGDLSSRDRSGPLSGDTCAEISVMSTPVDRWSTRARSGAKPNRCRSDQFWACNDQKSAEIRGGGGEEDFDSVDAKRAFVISEKYGDDYYEEYAVNEISDVSEKRFPKAIIVGVRKCGTRALLQFCGLHPQIVHAEREIHFFNDRANFYKGTTWYRQQMPFSLPNQITMEKTPAYFTSPDAPKRLKDLMRKDKIILVVRDPVDRIVSSWAQILENRVKKGLPPPNHTLEDKILNKAGRVNRREKSVRTSTYLKSYRQWYKLFKGRILVIDANELVDTPWKSVEKVETFLELPHLVNQSEFYFNSTRGFYCMNNGKGPGRPKCLNKSKGREHPPVSDKLRRKLKDFFFFYNKQFFQKIGTDFGWNH</sequence>
<dbReference type="InterPro" id="IPR037359">
    <property type="entry name" value="NST/OST"/>
</dbReference>
<evidence type="ECO:0000259" key="7">
    <source>
        <dbReference type="Pfam" id="PF00685"/>
    </source>
</evidence>
<dbReference type="EMBL" id="FN654301">
    <property type="protein sequence ID" value="CBY31379.1"/>
    <property type="molecule type" value="Genomic_DNA"/>
</dbReference>
<feature type="domain" description="Sulfotransferase" evidence="7">
    <location>
        <begin position="106"/>
        <end position="345"/>
    </location>
</feature>
<dbReference type="EC" id="2.8.2.-" evidence="6"/>
<dbReference type="Gene3D" id="3.40.50.300">
    <property type="entry name" value="P-loop containing nucleotide triphosphate hydrolases"/>
    <property type="match status" value="1"/>
</dbReference>
<feature type="binding site" evidence="4">
    <location>
        <begin position="115"/>
        <end position="119"/>
    </location>
    <ligand>
        <name>3'-phosphoadenylyl sulfate</name>
        <dbReference type="ChEBI" id="CHEBI:58339"/>
    </ligand>
</feature>
<keyword evidence="2" id="KW-0325">Glycoprotein</keyword>
<evidence type="ECO:0000256" key="4">
    <source>
        <dbReference type="PIRSR" id="PIRSR637359-2"/>
    </source>
</evidence>
<dbReference type="PANTHER" id="PTHR10605:SF65">
    <property type="entry name" value="GH20068P"/>
    <property type="match status" value="1"/>
</dbReference>
<feature type="disulfide bond" evidence="5">
    <location>
        <begin position="309"/>
        <end position="321"/>
    </location>
</feature>
<dbReference type="GO" id="GO:0008467">
    <property type="term" value="F:[heparan sulfate]-glucosamine 3-sulfotransferase activity"/>
    <property type="evidence" value="ECO:0007669"/>
    <property type="project" value="TreeGrafter"/>
</dbReference>
<feature type="binding site" evidence="4">
    <location>
        <position position="308"/>
    </location>
    <ligand>
        <name>3'-phosphoadenylyl sulfate</name>
        <dbReference type="ChEBI" id="CHEBI:58339"/>
    </ligand>
</feature>
<feature type="active site" description="For sulfotransferase activity" evidence="3">
    <location>
        <position position="115"/>
    </location>
</feature>
<accession>E4Y6X9</accession>
<feature type="binding site" evidence="4">
    <location>
        <begin position="326"/>
        <end position="330"/>
    </location>
    <ligand>
        <name>3'-phosphoadenylyl sulfate</name>
        <dbReference type="ChEBI" id="CHEBI:58339"/>
    </ligand>
</feature>
<feature type="binding site" evidence="4">
    <location>
        <position position="206"/>
    </location>
    <ligand>
        <name>3'-phosphoadenylyl sulfate</name>
        <dbReference type="ChEBI" id="CHEBI:58339"/>
    </ligand>
</feature>
<comment type="similarity">
    <text evidence="6">Belongs to the sulfotransferase 1 family.</text>
</comment>
<keyword evidence="1 6" id="KW-0808">Transferase</keyword>
<evidence type="ECO:0000313" key="8">
    <source>
        <dbReference type="EMBL" id="CBY31379.1"/>
    </source>
</evidence>
<evidence type="ECO:0000256" key="5">
    <source>
        <dbReference type="PIRSR" id="PIRSR637359-3"/>
    </source>
</evidence>
<dbReference type="AlphaFoldDB" id="E4Y6X9"/>